<dbReference type="SUPFAM" id="SSF53098">
    <property type="entry name" value="Ribonuclease H-like"/>
    <property type="match status" value="1"/>
</dbReference>
<dbReference type="AlphaFoldDB" id="A0A2V2W9P2"/>
<evidence type="ECO:0000313" key="2">
    <source>
        <dbReference type="Proteomes" id="UP000246078"/>
    </source>
</evidence>
<dbReference type="InterPro" id="IPR036397">
    <property type="entry name" value="RNaseH_sf"/>
</dbReference>
<dbReference type="VEuPathDB" id="TriTrypDB:C4B63_3g721"/>
<comment type="caution">
    <text evidence="1">The sequence shown here is derived from an EMBL/GenBank/DDBJ whole genome shotgun (WGS) entry which is preliminary data.</text>
</comment>
<dbReference type="Gene3D" id="3.30.420.10">
    <property type="entry name" value="Ribonuclease H-like superfamily/Ribonuclease H"/>
    <property type="match status" value="1"/>
</dbReference>
<dbReference type="VEuPathDB" id="TriTrypDB:TcYC6_0074510"/>
<dbReference type="Proteomes" id="UP000246078">
    <property type="component" value="Unassembled WGS sequence"/>
</dbReference>
<dbReference type="VEuPathDB" id="TriTrypDB:TcYC6_0039380"/>
<dbReference type="VEuPathDB" id="TriTrypDB:TcG_11625"/>
<protein>
    <submittedName>
        <fullName evidence="1">Uncharacterized protein</fullName>
    </submittedName>
</protein>
<dbReference type="VEuPathDB" id="TriTrypDB:TCSYLVIO_009793"/>
<dbReference type="VEuPathDB" id="TriTrypDB:TcBrA4_0111240"/>
<dbReference type="VEuPathDB" id="TriTrypDB:ECC02_012287"/>
<sequence>MASLWRSIVQQLAGSHAHREQSALSLKIGFRHLIPPRLGTSQSSTQTPVSTDSLSVIEALRVAPLAVRECVAEEIWVMLLSLVKRVHPAHFIFSPSHCGIPRNEAADEKATTARSLQDCVTAWHVDFLTAVKRLCWEEFQEEEEVAHTGRQALVGVKKKTFLVSRQASGIESRLRAQIQCDSCPLLGRLARALRITRNPLFGGAPPLTLKRQDRPDLLRNLHLACSRHLLVERRAADQRRPAQAAAASSRPSTI</sequence>
<accession>A0A2V2W9P2</accession>
<gene>
    <name evidence="1" type="ORF">C3747_133g24</name>
</gene>
<name>A0A2V2W9P2_TRYCR</name>
<dbReference type="EMBL" id="PRFC01000133">
    <property type="protein sequence ID" value="PWV05356.1"/>
    <property type="molecule type" value="Genomic_DNA"/>
</dbReference>
<dbReference type="GO" id="GO:0003676">
    <property type="term" value="F:nucleic acid binding"/>
    <property type="evidence" value="ECO:0007669"/>
    <property type="project" value="InterPro"/>
</dbReference>
<dbReference type="VEuPathDB" id="TriTrypDB:C3747_133g24"/>
<proteinExistence type="predicted"/>
<evidence type="ECO:0000313" key="1">
    <source>
        <dbReference type="EMBL" id="PWV05356.1"/>
    </source>
</evidence>
<organism evidence="1 2">
    <name type="scientific">Trypanosoma cruzi</name>
    <dbReference type="NCBI Taxonomy" id="5693"/>
    <lineage>
        <taxon>Eukaryota</taxon>
        <taxon>Discoba</taxon>
        <taxon>Euglenozoa</taxon>
        <taxon>Kinetoplastea</taxon>
        <taxon>Metakinetoplastina</taxon>
        <taxon>Trypanosomatida</taxon>
        <taxon>Trypanosomatidae</taxon>
        <taxon>Trypanosoma</taxon>
        <taxon>Schizotrypanum</taxon>
    </lineage>
</organism>
<dbReference type="VEuPathDB" id="TriTrypDB:TCDM_12121"/>
<dbReference type="VEuPathDB" id="TriTrypDB:TcCLB.503717.60"/>
<dbReference type="InterPro" id="IPR012337">
    <property type="entry name" value="RNaseH-like_sf"/>
</dbReference>
<reference evidence="1 2" key="1">
    <citation type="journal article" date="2018" name="Microb. Genom.">
        <title>Expanding an expanded genome: long-read sequencing of Trypanosoma cruzi.</title>
        <authorList>
            <person name="Berna L."/>
            <person name="Rodriguez M."/>
            <person name="Chiribao M.L."/>
            <person name="Parodi-Talice A."/>
            <person name="Pita S."/>
            <person name="Rijo G."/>
            <person name="Alvarez-Valin F."/>
            <person name="Robello C."/>
        </authorList>
    </citation>
    <scope>NUCLEOTIDE SEQUENCE [LARGE SCALE GENOMIC DNA]</scope>
    <source>
        <strain evidence="1 2">TCC</strain>
    </source>
</reference>
<dbReference type="VEuPathDB" id="TriTrypDB:TcCL_ESM08927"/>
<dbReference type="VEuPathDB" id="TriTrypDB:TcCL_NonESM04165"/>